<name>A0ABV6X9H0_9ACTN</name>
<dbReference type="SUPFAM" id="SSF52540">
    <property type="entry name" value="P-loop containing nucleoside triphosphate hydrolases"/>
    <property type="match status" value="1"/>
</dbReference>
<organism evidence="4 5">
    <name type="scientific">Streptacidiphilus alkalitolerans</name>
    <dbReference type="NCBI Taxonomy" id="3342712"/>
    <lineage>
        <taxon>Bacteria</taxon>
        <taxon>Bacillati</taxon>
        <taxon>Actinomycetota</taxon>
        <taxon>Actinomycetes</taxon>
        <taxon>Kitasatosporales</taxon>
        <taxon>Streptomycetaceae</taxon>
        <taxon>Streptacidiphilus</taxon>
    </lineage>
</organism>
<evidence type="ECO:0000313" key="5">
    <source>
        <dbReference type="Proteomes" id="UP001592530"/>
    </source>
</evidence>
<dbReference type="Pfam" id="PF13191">
    <property type="entry name" value="AAA_16"/>
    <property type="match status" value="1"/>
</dbReference>
<dbReference type="Gene3D" id="1.25.40.10">
    <property type="entry name" value="Tetratricopeptide repeat domain"/>
    <property type="match status" value="1"/>
</dbReference>
<keyword evidence="2" id="KW-0067">ATP-binding</keyword>
<keyword evidence="1" id="KW-0547">Nucleotide-binding</keyword>
<evidence type="ECO:0000256" key="2">
    <source>
        <dbReference type="ARBA" id="ARBA00022840"/>
    </source>
</evidence>
<feature type="domain" description="Orc1-like AAA ATPase" evidence="3">
    <location>
        <begin position="16"/>
        <end position="193"/>
    </location>
</feature>
<evidence type="ECO:0000313" key="4">
    <source>
        <dbReference type="EMBL" id="MFC1434777.1"/>
    </source>
</evidence>
<dbReference type="InterPro" id="IPR027417">
    <property type="entry name" value="P-loop_NTPase"/>
</dbReference>
<dbReference type="PANTHER" id="PTHR16305">
    <property type="entry name" value="TESTICULAR SOLUBLE ADENYLYL CYCLASE"/>
    <property type="match status" value="1"/>
</dbReference>
<protein>
    <submittedName>
        <fullName evidence="4">AAA family ATPase</fullName>
    </submittedName>
</protein>
<proteinExistence type="predicted"/>
<dbReference type="Proteomes" id="UP001592530">
    <property type="component" value="Unassembled WGS sequence"/>
</dbReference>
<dbReference type="SUPFAM" id="SSF48452">
    <property type="entry name" value="TPR-like"/>
    <property type="match status" value="1"/>
</dbReference>
<reference evidence="4 5" key="1">
    <citation type="submission" date="2024-09" db="EMBL/GenBank/DDBJ databases">
        <authorList>
            <person name="Lee S.D."/>
        </authorList>
    </citation>
    <scope>NUCLEOTIDE SEQUENCE [LARGE SCALE GENOMIC DNA]</scope>
    <source>
        <strain evidence="4 5">N1-3</strain>
    </source>
</reference>
<comment type="caution">
    <text evidence="4">The sequence shown here is derived from an EMBL/GenBank/DDBJ whole genome shotgun (WGS) entry which is preliminary data.</text>
</comment>
<evidence type="ECO:0000259" key="3">
    <source>
        <dbReference type="Pfam" id="PF13191"/>
    </source>
</evidence>
<sequence>MAERKYAAETGLLLERDSELGAARRALADLAAGAGPSDPGGRLLVYTGAAGLGKTSLLAAVHRTATDSGLLALSARGGEQEQLSAFHLVRTLLRPLLARVGEQQQRELLGGWNDIVGPALGLTAAAPVAGAAAAVAPDPQGVRDGLDWIVTNLAIQHGPLVLVVDDAHWADAESLSWLASFASRVDELPVLLVVAYRPDELPEVPAAFRTIADSNGTKPLGLAALTPDAVAALVNRMFGTPEVRTDDAFCREVWAVTGGNPFETVELLAKALERGITPVEESCPLLRGLAAANRGSGLVARLERLGHSSVRLAWAVSVLGIHTPLELAASVASLSPSDAADAADRLRAERILTGHQILEFIHPLVATSVYRGIPEELRTGMHAEAGWAVLGAGGSPVTAARHWLEVPPQGDSTLVEQLRSAARLFMQAGAPETAQRCLARALKEPPSPAQRAEVLFELGCSTLLYDPAATVGHLRAALEQPVRSEQLHEGITVRLAQSLAHSNHLLEAASTTADAADAADSAQARLRLLVWNFMWCAFDAEEQGSGDRSQRLADLALLLEREEERIGIAERYVFGLRAWDAVVRGEPVATAVHYADLAQQQGGLSWTDQEWAFEVPTLASLVYMFADLPEKAERFFAKGIAEYEEAGWRGAHLAFGHTILAYIRYRTGNLAEAEQSAREGLATANRVGEGIPVHWYAVGTLIAVLLARGGVEEARELAERYHFQAPYSAAVVFPDSQTVRGALLLTLGDPDGAVAELTGAGDRLDRREMSNPGWCGWQRTLAAAHAALGHPDQARTLAEDALARAERYGTASAIGMELRSCASYAEGERKLDLLTRALAQFERCTAPYEHTRAAVDLGLALRDAGRPEEAAEQLRSALVLAGACAADQLAAQARALLAELPVI</sequence>
<gene>
    <name evidence="4" type="ORF">ACEZDB_29455</name>
</gene>
<dbReference type="EMBL" id="JBHEZY010000014">
    <property type="protein sequence ID" value="MFC1434777.1"/>
    <property type="molecule type" value="Genomic_DNA"/>
</dbReference>
<dbReference type="InterPro" id="IPR041664">
    <property type="entry name" value="AAA_16"/>
</dbReference>
<evidence type="ECO:0000256" key="1">
    <source>
        <dbReference type="ARBA" id="ARBA00022741"/>
    </source>
</evidence>
<dbReference type="InterPro" id="IPR011990">
    <property type="entry name" value="TPR-like_helical_dom_sf"/>
</dbReference>
<dbReference type="RefSeq" id="WP_380557301.1">
    <property type="nucleotide sequence ID" value="NZ_JBHEZY010000014.1"/>
</dbReference>
<dbReference type="PANTHER" id="PTHR16305:SF35">
    <property type="entry name" value="TRANSCRIPTIONAL ACTIVATOR DOMAIN"/>
    <property type="match status" value="1"/>
</dbReference>
<accession>A0ABV6X9H0</accession>